<accession>A0AAJ1QU98</accession>
<dbReference type="Gene3D" id="2.60.120.260">
    <property type="entry name" value="Galactose-binding domain-like"/>
    <property type="match status" value="1"/>
</dbReference>
<dbReference type="GO" id="GO:0016788">
    <property type="term" value="F:hydrolase activity, acting on ester bonds"/>
    <property type="evidence" value="ECO:0007669"/>
    <property type="project" value="UniProtKB-ARBA"/>
</dbReference>
<dbReference type="InterPro" id="IPR026444">
    <property type="entry name" value="Secre_tail"/>
</dbReference>
<gene>
    <name evidence="2" type="ORF">QWY81_01520</name>
</gene>
<evidence type="ECO:0000313" key="3">
    <source>
        <dbReference type="Proteomes" id="UP001228636"/>
    </source>
</evidence>
<comment type="caution">
    <text evidence="2">The sequence shown here is derived from an EMBL/GenBank/DDBJ whole genome shotgun (WGS) entry which is preliminary data.</text>
</comment>
<dbReference type="AlphaFoldDB" id="A0AAJ1QU98"/>
<dbReference type="Proteomes" id="UP001228636">
    <property type="component" value="Unassembled WGS sequence"/>
</dbReference>
<dbReference type="EMBL" id="JAUFQH010000003">
    <property type="protein sequence ID" value="MDN3618127.1"/>
    <property type="molecule type" value="Genomic_DNA"/>
</dbReference>
<evidence type="ECO:0000313" key="2">
    <source>
        <dbReference type="EMBL" id="MDN3618127.1"/>
    </source>
</evidence>
<dbReference type="SUPFAM" id="SSF52266">
    <property type="entry name" value="SGNH hydrolase"/>
    <property type="match status" value="1"/>
</dbReference>
<sequence>MKKQNYILLLLLLLCLINIQFAFGQYPNLIENIQFEDNIDGTWTLGLNSGSEATLASIVEPNWQNVDMPRGKVSVSIANGMESVYITSDNKFVLHAGDICTVRYYCKSTVAGSVLKSVLHRIDSPEGEETSIDISEMDLKTSWKNEQLNVTIQESGTYELRLNTGATVADYTYNNISLKVKDYEAVGAPKINSFSIAIEQQGGEGEQGVNQIIGRVDAYDAEGDDFTYEYNVIYGKGSITPIDDVSFIYNKDGFGVVYIKVTVKDANGNIRSAIQEYTVQDFDISELYFNETVWDLMMEINGYSSHASFGFPENNPELPNVLLMGNSVSIGYTPYVREELVGIANVYRIPDNGGSTLDMFENQELWLGNTHWDVIHFNWGLHDLKYLLNNNLNLNGTQVVPVDEYAVNMDSIVKILQPTADKLIFATTSYVPSGAGGRKRGDEVIYNTAALSVMANYSSILIDDQFTTTLNNLSEQNANDVHFNLEGRERQGIQAAEKIKEALASLSTTSIISNSNNNLYYYAKAKDALLINTETKIEKLLIYNINGTVVKTIKNPSDQISLSGLSQGVFIIVATSFEGNSSTQKILKN</sequence>
<dbReference type="CDD" id="cd00229">
    <property type="entry name" value="SGNH_hydrolase"/>
    <property type="match status" value="1"/>
</dbReference>
<dbReference type="RefSeq" id="WP_261972172.1">
    <property type="nucleotide sequence ID" value="NZ_CP103460.1"/>
</dbReference>
<dbReference type="NCBIfam" id="TIGR04183">
    <property type="entry name" value="Por_Secre_tail"/>
    <property type="match status" value="1"/>
</dbReference>
<organism evidence="2 3">
    <name type="scientific">Polaribacter sejongensis</name>
    <dbReference type="NCBI Taxonomy" id="985043"/>
    <lineage>
        <taxon>Bacteria</taxon>
        <taxon>Pseudomonadati</taxon>
        <taxon>Bacteroidota</taxon>
        <taxon>Flavobacteriia</taxon>
        <taxon>Flavobacteriales</taxon>
        <taxon>Flavobacteriaceae</taxon>
    </lineage>
</organism>
<dbReference type="Gene3D" id="3.40.50.1110">
    <property type="entry name" value="SGNH hydrolase"/>
    <property type="match status" value="1"/>
</dbReference>
<reference evidence="2 3" key="1">
    <citation type="journal article" date="2014" name="Int. J. Syst. Evol. Microbiol.">
        <title>Complete genome sequence of Corynebacterium casei LMG S-19264T (=DSM 44701T), isolated from a smear-ripened cheese.</title>
        <authorList>
            <consortium name="US DOE Joint Genome Institute (JGI-PGF)"/>
            <person name="Walter F."/>
            <person name="Albersmeier A."/>
            <person name="Kalinowski J."/>
            <person name="Ruckert C."/>
        </authorList>
    </citation>
    <scope>NUCLEOTIDE SEQUENCE [LARGE SCALE GENOMIC DNA]</scope>
    <source>
        <strain evidence="2 3">CECT 8670</strain>
    </source>
</reference>
<dbReference type="InterPro" id="IPR036514">
    <property type="entry name" value="SGNH_hydro_sf"/>
</dbReference>
<protein>
    <submittedName>
        <fullName evidence="2">T9SS type A sorting domain-containing protein</fullName>
    </submittedName>
</protein>
<evidence type="ECO:0000256" key="1">
    <source>
        <dbReference type="ARBA" id="ARBA00022729"/>
    </source>
</evidence>
<name>A0AAJ1QU98_9FLAO</name>
<keyword evidence="1" id="KW-0732">Signal</keyword>
<proteinExistence type="predicted"/>